<reference evidence="7" key="1">
    <citation type="submission" date="2023-07" db="EMBL/GenBank/DDBJ databases">
        <title>30 novel species of actinomycetes from the DSMZ collection.</title>
        <authorList>
            <person name="Nouioui I."/>
        </authorList>
    </citation>
    <scope>NUCLEOTIDE SEQUENCE [LARGE SCALE GENOMIC DNA]</scope>
    <source>
        <strain evidence="7">DSM 46792</strain>
    </source>
</reference>
<dbReference type="EC" id="2.4.-.-" evidence="6"/>
<evidence type="ECO:0000256" key="4">
    <source>
        <dbReference type="ARBA" id="ARBA00022679"/>
    </source>
</evidence>
<evidence type="ECO:0000256" key="1">
    <source>
        <dbReference type="ARBA" id="ARBA00004776"/>
    </source>
</evidence>
<name>A0ABU2K8E1_9ACTN</name>
<evidence type="ECO:0000313" key="7">
    <source>
        <dbReference type="Proteomes" id="UP001183222"/>
    </source>
</evidence>
<evidence type="ECO:0000256" key="2">
    <source>
        <dbReference type="ARBA" id="ARBA00006739"/>
    </source>
</evidence>
<accession>A0ABU2K8E1</accession>
<comment type="pathway">
    <text evidence="1">Cell wall biogenesis; cell wall polysaccharide biosynthesis.</text>
</comment>
<sequence>MGFSSGDRPSPPRVGVVVATRNRRESLLRSLARLDAPGGAPITVVDNGSTDGTPAAVRAAHPRVTVRELGRNQGAVARNVGVAMSATPYVAFSDDDSWWAPGALERAADVLDAHPGVAALVGRVRLAADGSEDAVSRKMARAPIGRRAGAPGPDVLGFPACAAVVRREAFLAVGGFSPLLFFGGEESLLSLDLAAAGWQQVYVEDVVAWHDPAGPATVAPARWALQTRNDLLVAWLRRPLPTAAWDTARLAARALRDPSARRALAGLLRRLPAAVRARRAVPREVEDGFSAAHRPLPRLSSAAAG</sequence>
<dbReference type="InterPro" id="IPR001173">
    <property type="entry name" value="Glyco_trans_2-like"/>
</dbReference>
<dbReference type="InterPro" id="IPR029044">
    <property type="entry name" value="Nucleotide-diphossugar_trans"/>
</dbReference>
<feature type="domain" description="Glycosyltransferase 2-like" evidence="5">
    <location>
        <begin position="16"/>
        <end position="170"/>
    </location>
</feature>
<dbReference type="Gene3D" id="3.90.550.10">
    <property type="entry name" value="Spore Coat Polysaccharide Biosynthesis Protein SpsA, Chain A"/>
    <property type="match status" value="1"/>
</dbReference>
<dbReference type="SUPFAM" id="SSF53448">
    <property type="entry name" value="Nucleotide-diphospho-sugar transferases"/>
    <property type="match status" value="1"/>
</dbReference>
<dbReference type="EMBL" id="JAVREI010000006">
    <property type="protein sequence ID" value="MDT0276449.1"/>
    <property type="molecule type" value="Genomic_DNA"/>
</dbReference>
<gene>
    <name evidence="6" type="ORF">RM425_11115</name>
</gene>
<keyword evidence="3 6" id="KW-0328">Glycosyltransferase</keyword>
<evidence type="ECO:0000259" key="5">
    <source>
        <dbReference type="Pfam" id="PF00535"/>
    </source>
</evidence>
<evidence type="ECO:0000256" key="3">
    <source>
        <dbReference type="ARBA" id="ARBA00022676"/>
    </source>
</evidence>
<dbReference type="Pfam" id="PF00535">
    <property type="entry name" value="Glycos_transf_2"/>
    <property type="match status" value="1"/>
</dbReference>
<dbReference type="PANTHER" id="PTHR43179:SF12">
    <property type="entry name" value="GALACTOFURANOSYLTRANSFERASE GLFT2"/>
    <property type="match status" value="1"/>
</dbReference>
<comment type="caution">
    <text evidence="6">The sequence shown here is derived from an EMBL/GenBank/DDBJ whole genome shotgun (WGS) entry which is preliminary data.</text>
</comment>
<dbReference type="GO" id="GO:0016757">
    <property type="term" value="F:glycosyltransferase activity"/>
    <property type="evidence" value="ECO:0007669"/>
    <property type="project" value="UniProtKB-KW"/>
</dbReference>
<keyword evidence="7" id="KW-1185">Reference proteome</keyword>
<keyword evidence="4 6" id="KW-0808">Transferase</keyword>
<proteinExistence type="inferred from homology"/>
<dbReference type="Proteomes" id="UP001183222">
    <property type="component" value="Unassembled WGS sequence"/>
</dbReference>
<evidence type="ECO:0000313" key="6">
    <source>
        <dbReference type="EMBL" id="MDT0276449.1"/>
    </source>
</evidence>
<organism evidence="6 7">
    <name type="scientific">Blastococcus goldschmidtiae</name>
    <dbReference type="NCBI Taxonomy" id="3075546"/>
    <lineage>
        <taxon>Bacteria</taxon>
        <taxon>Bacillati</taxon>
        <taxon>Actinomycetota</taxon>
        <taxon>Actinomycetes</taxon>
        <taxon>Geodermatophilales</taxon>
        <taxon>Geodermatophilaceae</taxon>
        <taxon>Blastococcus</taxon>
    </lineage>
</organism>
<comment type="similarity">
    <text evidence="2">Belongs to the glycosyltransferase 2 family.</text>
</comment>
<dbReference type="RefSeq" id="WP_311345265.1">
    <property type="nucleotide sequence ID" value="NZ_JAVREI010000006.1"/>
</dbReference>
<protein>
    <submittedName>
        <fullName evidence="6">Glycosyltransferase</fullName>
        <ecNumber evidence="6">2.4.-.-</ecNumber>
    </submittedName>
</protein>
<dbReference type="PANTHER" id="PTHR43179">
    <property type="entry name" value="RHAMNOSYLTRANSFERASE WBBL"/>
    <property type="match status" value="1"/>
</dbReference>